<keyword evidence="2" id="KW-0472">Membrane</keyword>
<evidence type="ECO:0000256" key="1">
    <source>
        <dbReference type="PROSITE-ProRule" id="PRU10141"/>
    </source>
</evidence>
<dbReference type="Gene3D" id="3.30.200.20">
    <property type="entry name" value="Phosphorylase Kinase, domain 1"/>
    <property type="match status" value="1"/>
</dbReference>
<evidence type="ECO:0000313" key="4">
    <source>
        <dbReference type="Proteomes" id="UP000887565"/>
    </source>
</evidence>
<feature type="binding site" evidence="1">
    <location>
        <position position="465"/>
    </location>
    <ligand>
        <name>ATP</name>
        <dbReference type="ChEBI" id="CHEBI:30616"/>
    </ligand>
</feature>
<evidence type="ECO:0000313" key="5">
    <source>
        <dbReference type="WBParaSite" id="nRc.2.0.1.t45412-RA"/>
    </source>
</evidence>
<keyword evidence="2" id="KW-1133">Transmembrane helix</keyword>
<accession>A0A915L4I2</accession>
<feature type="domain" description="Protein kinase" evidence="3">
    <location>
        <begin position="433"/>
        <end position="468"/>
    </location>
</feature>
<dbReference type="GO" id="GO:0005524">
    <property type="term" value="F:ATP binding"/>
    <property type="evidence" value="ECO:0007669"/>
    <property type="project" value="UniProtKB-UniRule"/>
</dbReference>
<keyword evidence="1" id="KW-0067">ATP-binding</keyword>
<proteinExistence type="predicted"/>
<dbReference type="WBParaSite" id="nRc.2.0.1.t45412-RA">
    <property type="protein sequence ID" value="nRc.2.0.1.t45412-RA"/>
    <property type="gene ID" value="nRc.2.0.1.g45412"/>
</dbReference>
<reference evidence="5" key="1">
    <citation type="submission" date="2022-11" db="UniProtKB">
        <authorList>
            <consortium name="WormBaseParasite"/>
        </authorList>
    </citation>
    <scope>IDENTIFICATION</scope>
</reference>
<evidence type="ECO:0000256" key="2">
    <source>
        <dbReference type="SAM" id="Phobius"/>
    </source>
</evidence>
<sequence>CVVSSSTINGSRICRDPDNRVKDNWANDNWSENLTETLDRCLKFGTKNPCIGKPCKTDCLLRGPQPLGEVTNLAMTMDGPKFEDGLTITWHAFSSQKDLLYVLEYEEIVSEINREKKFEIMIESKHHFPMPNNCRSWNLLVKAVLNGSVVAVSEKIKFPVKYNTGINVTIDPEIHNRPTNTVMVEFQLSGLESIYDFSEILMDHGSVNIIRFLSISDNFYVLVNDHFQTFGPHTQSFIDDVPEILINSGCQFYTIFVGSITFLNRYFCGVSDSVNRTIIMRLPYYDSSNKSCLESLRCFAEHQETTLIGRFNTNSEEMVVYDLPSKTFLSNSSIMPDILRNRQPKFRLESREVQHINLRYFDERTRPFRPPPPTLFLAYILPGFLTIVLCVLIFVYLRRKRNLSKIASDSKSNDTDLTLLADKWELHRNRLLLEDKVKLGAGEFGAVYKAQMIKSDNQLVTVAVKTLT</sequence>
<keyword evidence="2" id="KW-0812">Transmembrane</keyword>
<dbReference type="AlphaFoldDB" id="A0A915L4I2"/>
<protein>
    <submittedName>
        <fullName evidence="5">Protein kinase domain-containing protein</fullName>
    </submittedName>
</protein>
<name>A0A915L4I2_ROMCU</name>
<dbReference type="PROSITE" id="PS00107">
    <property type="entry name" value="PROTEIN_KINASE_ATP"/>
    <property type="match status" value="1"/>
</dbReference>
<dbReference type="PROSITE" id="PS50011">
    <property type="entry name" value="PROTEIN_KINASE_DOM"/>
    <property type="match status" value="1"/>
</dbReference>
<feature type="transmembrane region" description="Helical" evidence="2">
    <location>
        <begin position="376"/>
        <end position="397"/>
    </location>
</feature>
<dbReference type="InterPro" id="IPR017441">
    <property type="entry name" value="Protein_kinase_ATP_BS"/>
</dbReference>
<dbReference type="GO" id="GO:0004672">
    <property type="term" value="F:protein kinase activity"/>
    <property type="evidence" value="ECO:0007669"/>
    <property type="project" value="InterPro"/>
</dbReference>
<keyword evidence="1" id="KW-0547">Nucleotide-binding</keyword>
<evidence type="ECO:0000259" key="3">
    <source>
        <dbReference type="PROSITE" id="PS50011"/>
    </source>
</evidence>
<organism evidence="4 5">
    <name type="scientific">Romanomermis culicivorax</name>
    <name type="common">Nematode worm</name>
    <dbReference type="NCBI Taxonomy" id="13658"/>
    <lineage>
        <taxon>Eukaryota</taxon>
        <taxon>Metazoa</taxon>
        <taxon>Ecdysozoa</taxon>
        <taxon>Nematoda</taxon>
        <taxon>Enoplea</taxon>
        <taxon>Dorylaimia</taxon>
        <taxon>Mermithida</taxon>
        <taxon>Mermithoidea</taxon>
        <taxon>Mermithidae</taxon>
        <taxon>Romanomermis</taxon>
    </lineage>
</organism>
<keyword evidence="4" id="KW-1185">Reference proteome</keyword>
<dbReference type="Proteomes" id="UP000887565">
    <property type="component" value="Unplaced"/>
</dbReference>
<dbReference type="InterPro" id="IPR000719">
    <property type="entry name" value="Prot_kinase_dom"/>
</dbReference>